<dbReference type="GO" id="GO:0005886">
    <property type="term" value="C:plasma membrane"/>
    <property type="evidence" value="ECO:0007669"/>
    <property type="project" value="UniProtKB-SubCell"/>
</dbReference>
<dbReference type="NCBIfam" id="TIGR00064">
    <property type="entry name" value="ftsY"/>
    <property type="match status" value="1"/>
</dbReference>
<dbReference type="Proteomes" id="UP000824139">
    <property type="component" value="Unassembled WGS sequence"/>
</dbReference>
<dbReference type="HAMAP" id="MF_00920">
    <property type="entry name" value="FtsY"/>
    <property type="match status" value="1"/>
</dbReference>
<keyword evidence="6 9" id="KW-0472">Membrane</keyword>
<organism evidence="11 12">
    <name type="scientific">Candidatus Scatenecus faecavium</name>
    <dbReference type="NCBI Taxonomy" id="2840915"/>
    <lineage>
        <taxon>Bacteria</taxon>
        <taxon>Candidatus Scatenecus</taxon>
    </lineage>
</organism>
<gene>
    <name evidence="9 11" type="primary">ftsY</name>
    <name evidence="11" type="ORF">IAD41_05875</name>
</gene>
<dbReference type="InterPro" id="IPR000897">
    <property type="entry name" value="SRP54_GTPase_dom"/>
</dbReference>
<sequence length="304" mass="33646">MFKFFSDKFNNLKQAVSNTAQNLVTNVVEGVGQEEEFSEFVLDDMEDLLISADLGVNYAAELVDKLRLQDKIKPSDVKNYLKEEFLKTLKEAGDNKLGYKENELNIYFITGVNGVGKTTLIAKLAYKFKNEGKKVLIAAGDTFRAAAEEQLDIWSKRAGADIVRRDKADPASVVYEAIQKAKSENYDVILVDTAGRLQNKFNLMEELSKIKSVIDKNAPENLRETMLVLDANTGQNGLQQAKVFLDAVNLTSVALTKLDGSAKGAIVLAVAKDMKLPVKLIGVGEKMEDLKSFDSKEFIEALFA</sequence>
<comment type="catalytic activity">
    <reaction evidence="8 9">
        <text>GTP + H2O = GDP + phosphate + H(+)</text>
        <dbReference type="Rhea" id="RHEA:19669"/>
        <dbReference type="ChEBI" id="CHEBI:15377"/>
        <dbReference type="ChEBI" id="CHEBI:15378"/>
        <dbReference type="ChEBI" id="CHEBI:37565"/>
        <dbReference type="ChEBI" id="CHEBI:43474"/>
        <dbReference type="ChEBI" id="CHEBI:58189"/>
        <dbReference type="EC" id="3.6.5.4"/>
    </reaction>
</comment>
<feature type="binding site" evidence="9">
    <location>
        <begin position="192"/>
        <end position="196"/>
    </location>
    <ligand>
        <name>GTP</name>
        <dbReference type="ChEBI" id="CHEBI:37565"/>
    </ligand>
</feature>
<dbReference type="Pfam" id="PF02881">
    <property type="entry name" value="SRP54_N"/>
    <property type="match status" value="1"/>
</dbReference>
<keyword evidence="4 9" id="KW-0378">Hydrolase</keyword>
<evidence type="ECO:0000313" key="12">
    <source>
        <dbReference type="Proteomes" id="UP000824139"/>
    </source>
</evidence>
<evidence type="ECO:0000256" key="2">
    <source>
        <dbReference type="ARBA" id="ARBA00022490"/>
    </source>
</evidence>
<keyword evidence="3 9" id="KW-0547">Nucleotide-binding</keyword>
<keyword evidence="1 9" id="KW-1003">Cell membrane</keyword>
<dbReference type="SMART" id="SM00963">
    <property type="entry name" value="SRP54_N"/>
    <property type="match status" value="1"/>
</dbReference>
<reference evidence="11" key="1">
    <citation type="submission" date="2020-10" db="EMBL/GenBank/DDBJ databases">
        <authorList>
            <person name="Gilroy R."/>
        </authorList>
    </citation>
    <scope>NUCLEOTIDE SEQUENCE</scope>
    <source>
        <strain evidence="11">CHK152-2994</strain>
    </source>
</reference>
<proteinExistence type="inferred from homology"/>
<name>A0A9D1FW93_9BACT</name>
<dbReference type="InterPro" id="IPR042101">
    <property type="entry name" value="SRP54_N_sf"/>
</dbReference>
<dbReference type="GO" id="GO:0005047">
    <property type="term" value="F:signal recognition particle binding"/>
    <property type="evidence" value="ECO:0007669"/>
    <property type="project" value="TreeGrafter"/>
</dbReference>
<dbReference type="CDD" id="cd17874">
    <property type="entry name" value="FtsY"/>
    <property type="match status" value="1"/>
</dbReference>
<comment type="subunit">
    <text evidence="9">Part of the signal recognition particle protein translocation system, which is composed of SRP and FtsY.</text>
</comment>
<feature type="binding site" evidence="9">
    <location>
        <begin position="111"/>
        <end position="118"/>
    </location>
    <ligand>
        <name>GTP</name>
        <dbReference type="ChEBI" id="CHEBI:37565"/>
    </ligand>
</feature>
<comment type="similarity">
    <text evidence="9">Belongs to the GTP-binding SRP family. FtsY subfamily.</text>
</comment>
<dbReference type="SMART" id="SM00382">
    <property type="entry name" value="AAA"/>
    <property type="match status" value="1"/>
</dbReference>
<dbReference type="InterPro" id="IPR036225">
    <property type="entry name" value="SRP/SRP_N"/>
</dbReference>
<dbReference type="GO" id="GO:0006614">
    <property type="term" value="P:SRP-dependent cotranslational protein targeting to membrane"/>
    <property type="evidence" value="ECO:0007669"/>
    <property type="project" value="InterPro"/>
</dbReference>
<dbReference type="GO" id="GO:0005737">
    <property type="term" value="C:cytoplasm"/>
    <property type="evidence" value="ECO:0007669"/>
    <property type="project" value="UniProtKB-SubCell"/>
</dbReference>
<evidence type="ECO:0000259" key="10">
    <source>
        <dbReference type="PROSITE" id="PS00300"/>
    </source>
</evidence>
<dbReference type="SMART" id="SM00962">
    <property type="entry name" value="SRP54"/>
    <property type="match status" value="1"/>
</dbReference>
<evidence type="ECO:0000313" key="11">
    <source>
        <dbReference type="EMBL" id="HIS83115.1"/>
    </source>
</evidence>
<dbReference type="SUPFAM" id="SSF47364">
    <property type="entry name" value="Domain of the SRP/SRP receptor G-proteins"/>
    <property type="match status" value="1"/>
</dbReference>
<dbReference type="InterPro" id="IPR003593">
    <property type="entry name" value="AAA+_ATPase"/>
</dbReference>
<evidence type="ECO:0000256" key="4">
    <source>
        <dbReference type="ARBA" id="ARBA00022801"/>
    </source>
</evidence>
<keyword evidence="7 9" id="KW-0675">Receptor</keyword>
<dbReference type="AlphaFoldDB" id="A0A9D1FW93"/>
<feature type="binding site" evidence="9">
    <location>
        <begin position="256"/>
        <end position="259"/>
    </location>
    <ligand>
        <name>GTP</name>
        <dbReference type="ChEBI" id="CHEBI:37565"/>
    </ligand>
</feature>
<evidence type="ECO:0000256" key="3">
    <source>
        <dbReference type="ARBA" id="ARBA00022741"/>
    </source>
</evidence>
<comment type="subcellular location">
    <subcellularLocation>
        <location evidence="9">Cell membrane</location>
        <topology evidence="9">Peripheral membrane protein</topology>
        <orientation evidence="9">Cytoplasmic side</orientation>
    </subcellularLocation>
    <subcellularLocation>
        <location evidence="9">Cytoplasm</location>
    </subcellularLocation>
</comment>
<evidence type="ECO:0000256" key="9">
    <source>
        <dbReference type="HAMAP-Rule" id="MF_00920"/>
    </source>
</evidence>
<dbReference type="FunFam" id="3.40.50.300:FF:000053">
    <property type="entry name" value="Signal recognition particle receptor FtsY"/>
    <property type="match status" value="1"/>
</dbReference>
<dbReference type="EC" id="3.6.5.4" evidence="9"/>
<dbReference type="EMBL" id="DVJO01000128">
    <property type="protein sequence ID" value="HIS83115.1"/>
    <property type="molecule type" value="Genomic_DNA"/>
</dbReference>
<comment type="caution">
    <text evidence="11">The sequence shown here is derived from an EMBL/GenBank/DDBJ whole genome shotgun (WGS) entry which is preliminary data.</text>
</comment>
<dbReference type="InterPro" id="IPR013822">
    <property type="entry name" value="Signal_recog_particl_SRP54_hlx"/>
</dbReference>
<dbReference type="SUPFAM" id="SSF52540">
    <property type="entry name" value="P-loop containing nucleoside triphosphate hydrolases"/>
    <property type="match status" value="1"/>
</dbReference>
<dbReference type="PANTHER" id="PTHR43134:SF1">
    <property type="entry name" value="SIGNAL RECOGNITION PARTICLE RECEPTOR SUBUNIT ALPHA"/>
    <property type="match status" value="1"/>
</dbReference>
<accession>A0A9D1FW93</accession>
<evidence type="ECO:0000256" key="5">
    <source>
        <dbReference type="ARBA" id="ARBA00023134"/>
    </source>
</evidence>
<dbReference type="PANTHER" id="PTHR43134">
    <property type="entry name" value="SIGNAL RECOGNITION PARTICLE RECEPTOR SUBUNIT ALPHA"/>
    <property type="match status" value="1"/>
</dbReference>
<evidence type="ECO:0000256" key="8">
    <source>
        <dbReference type="ARBA" id="ARBA00048027"/>
    </source>
</evidence>
<dbReference type="Gene3D" id="1.20.120.140">
    <property type="entry name" value="Signal recognition particle SRP54, nucleotide-binding domain"/>
    <property type="match status" value="1"/>
</dbReference>
<protein>
    <recommendedName>
        <fullName evidence="9">Signal recognition particle receptor FtsY</fullName>
        <shortName evidence="9">SRP receptor</shortName>
        <ecNumber evidence="9">3.6.5.4</ecNumber>
    </recommendedName>
</protein>
<keyword evidence="5 9" id="KW-0342">GTP-binding</keyword>
<evidence type="ECO:0000256" key="7">
    <source>
        <dbReference type="ARBA" id="ARBA00023170"/>
    </source>
</evidence>
<feature type="domain" description="SRP54-type proteins GTP-binding" evidence="10">
    <location>
        <begin position="277"/>
        <end position="290"/>
    </location>
</feature>
<dbReference type="GO" id="GO:0005525">
    <property type="term" value="F:GTP binding"/>
    <property type="evidence" value="ECO:0007669"/>
    <property type="project" value="UniProtKB-UniRule"/>
</dbReference>
<dbReference type="PROSITE" id="PS00300">
    <property type="entry name" value="SRP54"/>
    <property type="match status" value="1"/>
</dbReference>
<dbReference type="InterPro" id="IPR027417">
    <property type="entry name" value="P-loop_NTPase"/>
</dbReference>
<reference evidence="11" key="2">
    <citation type="journal article" date="2021" name="PeerJ">
        <title>Extensive microbial diversity within the chicken gut microbiome revealed by metagenomics and culture.</title>
        <authorList>
            <person name="Gilroy R."/>
            <person name="Ravi A."/>
            <person name="Getino M."/>
            <person name="Pursley I."/>
            <person name="Horton D.L."/>
            <person name="Alikhan N.F."/>
            <person name="Baker D."/>
            <person name="Gharbi K."/>
            <person name="Hall N."/>
            <person name="Watson M."/>
            <person name="Adriaenssens E.M."/>
            <person name="Foster-Nyarko E."/>
            <person name="Jarju S."/>
            <person name="Secka A."/>
            <person name="Antonio M."/>
            <person name="Oren A."/>
            <person name="Chaudhuri R.R."/>
            <person name="La Ragione R."/>
            <person name="Hildebrand F."/>
            <person name="Pallen M.J."/>
        </authorList>
    </citation>
    <scope>NUCLEOTIDE SEQUENCE</scope>
    <source>
        <strain evidence="11">CHK152-2994</strain>
    </source>
</reference>
<dbReference type="InterPro" id="IPR004390">
    <property type="entry name" value="SR_rcpt_FtsY"/>
</dbReference>
<dbReference type="GO" id="GO:0003924">
    <property type="term" value="F:GTPase activity"/>
    <property type="evidence" value="ECO:0007669"/>
    <property type="project" value="UniProtKB-UniRule"/>
</dbReference>
<comment type="function">
    <text evidence="9">Involved in targeting and insertion of nascent membrane proteins into the cytoplasmic membrane. Acts as a receptor for the complex formed by the signal recognition particle (SRP) and the ribosome-nascent chain (RNC).</text>
</comment>
<evidence type="ECO:0000256" key="1">
    <source>
        <dbReference type="ARBA" id="ARBA00022475"/>
    </source>
</evidence>
<dbReference type="Pfam" id="PF00448">
    <property type="entry name" value="SRP54"/>
    <property type="match status" value="1"/>
</dbReference>
<keyword evidence="2 9" id="KW-0963">Cytoplasm</keyword>
<evidence type="ECO:0000256" key="6">
    <source>
        <dbReference type="ARBA" id="ARBA00023136"/>
    </source>
</evidence>
<dbReference type="Gene3D" id="3.40.50.300">
    <property type="entry name" value="P-loop containing nucleotide triphosphate hydrolases"/>
    <property type="match status" value="1"/>
</dbReference>